<sequence>MNKYDNKIVNDYINGNDIDDFNIDDLENDSMFMKKVIVASNDKNFYRLCSDRVKKDYNFIKFVIYKFKEDIEFISKVADEFLDCNDDLLFRNELLIIMCDLINKDSEYYIKYDIFLDASYQRERLSIELVKADLEDEFVINEIGFGFLVILNSFRESGIVCNYYAKRFITDIFSEYDIDLEVFLHKKFQSFSSLENIGINNYIINLISIYDVNLAEYLKVHIELLNDVRNEVEKIGNNWCHYNQTQKKNKYENILETVHNYMENEGEDCLYDETELLYFIARELGIDKEVFEYDTLPQDCYDDLMCDLNFLINKDEMNFNELKHYKNVKKFIIKILSEDSSVEFDQCDKDLGQEDGQVIEFTKLKK</sequence>
<name>A0A9D1GC00_9FIRM</name>
<comment type="caution">
    <text evidence="1">The sequence shown here is derived from an EMBL/GenBank/DDBJ whole genome shotgun (WGS) entry which is preliminary data.</text>
</comment>
<reference evidence="1" key="2">
    <citation type="journal article" date="2021" name="PeerJ">
        <title>Extensive microbial diversity within the chicken gut microbiome revealed by metagenomics and culture.</title>
        <authorList>
            <person name="Gilroy R."/>
            <person name="Ravi A."/>
            <person name="Getino M."/>
            <person name="Pursley I."/>
            <person name="Horton D.L."/>
            <person name="Alikhan N.F."/>
            <person name="Baker D."/>
            <person name="Gharbi K."/>
            <person name="Hall N."/>
            <person name="Watson M."/>
            <person name="Adriaenssens E.M."/>
            <person name="Foster-Nyarko E."/>
            <person name="Jarju S."/>
            <person name="Secka A."/>
            <person name="Antonio M."/>
            <person name="Oren A."/>
            <person name="Chaudhuri R.R."/>
            <person name="La Ragione R."/>
            <person name="Hildebrand F."/>
            <person name="Pallen M.J."/>
        </authorList>
    </citation>
    <scope>NUCLEOTIDE SEQUENCE</scope>
    <source>
        <strain evidence="1">CHK195-26880</strain>
    </source>
</reference>
<gene>
    <name evidence="1" type="ORF">IAB59_06555</name>
</gene>
<proteinExistence type="predicted"/>
<organism evidence="1 2">
    <name type="scientific">Candidatus Onthousia faecipullorum</name>
    <dbReference type="NCBI Taxonomy" id="2840887"/>
    <lineage>
        <taxon>Bacteria</taxon>
        <taxon>Bacillati</taxon>
        <taxon>Bacillota</taxon>
        <taxon>Bacilli</taxon>
        <taxon>Candidatus Onthousia</taxon>
    </lineage>
</organism>
<dbReference type="AlphaFoldDB" id="A0A9D1GC00"/>
<evidence type="ECO:0000313" key="1">
    <source>
        <dbReference type="EMBL" id="HIT38118.1"/>
    </source>
</evidence>
<reference evidence="1" key="1">
    <citation type="submission" date="2020-10" db="EMBL/GenBank/DDBJ databases">
        <authorList>
            <person name="Gilroy R."/>
        </authorList>
    </citation>
    <scope>NUCLEOTIDE SEQUENCE</scope>
    <source>
        <strain evidence="1">CHK195-26880</strain>
    </source>
</reference>
<evidence type="ECO:0000313" key="2">
    <source>
        <dbReference type="Proteomes" id="UP000886833"/>
    </source>
</evidence>
<accession>A0A9D1GC00</accession>
<protein>
    <submittedName>
        <fullName evidence="1">Uncharacterized protein</fullName>
    </submittedName>
</protein>
<dbReference type="Proteomes" id="UP000886833">
    <property type="component" value="Unassembled WGS sequence"/>
</dbReference>
<dbReference type="EMBL" id="DVKQ01000083">
    <property type="protein sequence ID" value="HIT38118.1"/>
    <property type="molecule type" value="Genomic_DNA"/>
</dbReference>